<dbReference type="EMBL" id="JAIWYP010000002">
    <property type="protein sequence ID" value="KAH3874895.1"/>
    <property type="molecule type" value="Genomic_DNA"/>
</dbReference>
<comment type="caution">
    <text evidence="1">The sequence shown here is derived from an EMBL/GenBank/DDBJ whole genome shotgun (WGS) entry which is preliminary data.</text>
</comment>
<name>A0A9D4MCL0_DREPO</name>
<protein>
    <submittedName>
        <fullName evidence="1">Uncharacterized protein</fullName>
    </submittedName>
</protein>
<reference evidence="1" key="2">
    <citation type="submission" date="2020-11" db="EMBL/GenBank/DDBJ databases">
        <authorList>
            <person name="McCartney M.A."/>
            <person name="Auch B."/>
            <person name="Kono T."/>
            <person name="Mallez S."/>
            <person name="Becker A."/>
            <person name="Gohl D.M."/>
            <person name="Silverstein K.A.T."/>
            <person name="Koren S."/>
            <person name="Bechman K.B."/>
            <person name="Herman A."/>
            <person name="Abrahante J.E."/>
            <person name="Garbe J."/>
        </authorList>
    </citation>
    <scope>NUCLEOTIDE SEQUENCE</scope>
    <source>
        <strain evidence="1">Duluth1</strain>
        <tissue evidence="1">Whole animal</tissue>
    </source>
</reference>
<gene>
    <name evidence="1" type="ORF">DPMN_038151</name>
</gene>
<proteinExistence type="predicted"/>
<evidence type="ECO:0000313" key="2">
    <source>
        <dbReference type="Proteomes" id="UP000828390"/>
    </source>
</evidence>
<sequence>MNHSPSTVRLIVKTCCILHNLMRIRYPVMTMMIEEPIWSLGNGEEVATWRIPGMSISGATTQQSKRQDCEKHSEALDQLSSGMCEIARQDGATLEIEIKCNTLVE</sequence>
<accession>A0A9D4MCL0</accession>
<organism evidence="1 2">
    <name type="scientific">Dreissena polymorpha</name>
    <name type="common">Zebra mussel</name>
    <name type="synonym">Mytilus polymorpha</name>
    <dbReference type="NCBI Taxonomy" id="45954"/>
    <lineage>
        <taxon>Eukaryota</taxon>
        <taxon>Metazoa</taxon>
        <taxon>Spiralia</taxon>
        <taxon>Lophotrochozoa</taxon>
        <taxon>Mollusca</taxon>
        <taxon>Bivalvia</taxon>
        <taxon>Autobranchia</taxon>
        <taxon>Heteroconchia</taxon>
        <taxon>Euheterodonta</taxon>
        <taxon>Imparidentia</taxon>
        <taxon>Neoheterodontei</taxon>
        <taxon>Myida</taxon>
        <taxon>Dreissenoidea</taxon>
        <taxon>Dreissenidae</taxon>
        <taxon>Dreissena</taxon>
    </lineage>
</organism>
<keyword evidence="2" id="KW-1185">Reference proteome</keyword>
<reference evidence="1" key="1">
    <citation type="journal article" date="2019" name="bioRxiv">
        <title>The Genome of the Zebra Mussel, Dreissena polymorpha: A Resource for Invasive Species Research.</title>
        <authorList>
            <person name="McCartney M.A."/>
            <person name="Auch B."/>
            <person name="Kono T."/>
            <person name="Mallez S."/>
            <person name="Zhang Y."/>
            <person name="Obille A."/>
            <person name="Becker A."/>
            <person name="Abrahante J.E."/>
            <person name="Garbe J."/>
            <person name="Badalamenti J.P."/>
            <person name="Herman A."/>
            <person name="Mangelson H."/>
            <person name="Liachko I."/>
            <person name="Sullivan S."/>
            <person name="Sone E.D."/>
            <person name="Koren S."/>
            <person name="Silverstein K.A.T."/>
            <person name="Beckman K.B."/>
            <person name="Gohl D.M."/>
        </authorList>
    </citation>
    <scope>NUCLEOTIDE SEQUENCE</scope>
    <source>
        <strain evidence="1">Duluth1</strain>
        <tissue evidence="1">Whole animal</tissue>
    </source>
</reference>
<evidence type="ECO:0000313" key="1">
    <source>
        <dbReference type="EMBL" id="KAH3874895.1"/>
    </source>
</evidence>
<dbReference type="AlphaFoldDB" id="A0A9D4MCL0"/>
<dbReference type="Proteomes" id="UP000828390">
    <property type="component" value="Unassembled WGS sequence"/>
</dbReference>